<gene>
    <name evidence="2" type="ORF">Osc7112_5022</name>
</gene>
<sequence>MLELQTFFNPNFYIENNPEVTQGLILGNIQSPFEHFRQSGQFAGLDPTPLFDTDYYLKENPDVQAAVMAGQFTAIGHFIEFGQLEGRDPSPLFDTELYLEQHPGVQDKLVTDKLTGIEHYVKYGQFEGFPMPVPDRAGNTLNKANDFGLLDQTQTAFDFVGDADIRDIYRFELNTAEELKLTLDSMSGDADLRLVRDVGNDGAIDAGDIINISQKSGKSHESLSQLLQPGTYFAVVSQFEGDTTYKLSLSATRPDYLPSDNAGNTLTEARNIDILTGDRVFGDYVGPFDRDDFYSFNLERASNFNLTVNGLRADVDVSLLQDINGNGAIEDNEILSTSSEPGTNPETISGVLLRGNYFVRVSRFEGETNYSLTLSATN</sequence>
<dbReference type="Gene3D" id="2.60.120.380">
    <property type="match status" value="2"/>
</dbReference>
<dbReference type="OrthoDB" id="467319at2"/>
<protein>
    <submittedName>
        <fullName evidence="2">Peptidase domain protein</fullName>
    </submittedName>
</protein>
<dbReference type="eggNOG" id="COG1404">
    <property type="taxonomic scope" value="Bacteria"/>
</dbReference>
<dbReference type="RefSeq" id="WP_015178514.1">
    <property type="nucleotide sequence ID" value="NC_019729.1"/>
</dbReference>
<dbReference type="AlphaFoldDB" id="K9VMF3"/>
<dbReference type="STRING" id="179408.Osc7112_5022"/>
<evidence type="ECO:0000313" key="3">
    <source>
        <dbReference type="Proteomes" id="UP000010478"/>
    </source>
</evidence>
<name>K9VMF3_9CYAN</name>
<feature type="domain" description="Peptidase C-terminal archaeal/bacterial" evidence="1">
    <location>
        <begin position="292"/>
        <end position="362"/>
    </location>
</feature>
<organism evidence="2 3">
    <name type="scientific">Phormidium nigroviride PCC 7112</name>
    <dbReference type="NCBI Taxonomy" id="179408"/>
    <lineage>
        <taxon>Bacteria</taxon>
        <taxon>Bacillati</taxon>
        <taxon>Cyanobacteriota</taxon>
        <taxon>Cyanophyceae</taxon>
        <taxon>Oscillatoriophycideae</taxon>
        <taxon>Oscillatoriales</taxon>
        <taxon>Oscillatoriaceae</taxon>
        <taxon>Phormidium</taxon>
    </lineage>
</organism>
<accession>K9VMF3</accession>
<dbReference type="EMBL" id="CP003614">
    <property type="protein sequence ID" value="AFZ09288.1"/>
    <property type="molecule type" value="Genomic_DNA"/>
</dbReference>
<dbReference type="InterPro" id="IPR007280">
    <property type="entry name" value="Peptidase_C_arc/bac"/>
</dbReference>
<evidence type="ECO:0000259" key="1">
    <source>
        <dbReference type="Pfam" id="PF04151"/>
    </source>
</evidence>
<keyword evidence="3" id="KW-1185">Reference proteome</keyword>
<dbReference type="SUPFAM" id="SSF89260">
    <property type="entry name" value="Collagen-binding domain"/>
    <property type="match status" value="2"/>
</dbReference>
<proteinExistence type="predicted"/>
<dbReference type="eggNOG" id="COG3540">
    <property type="taxonomic scope" value="Bacteria"/>
</dbReference>
<dbReference type="KEGG" id="oni:Osc7112_5022"/>
<dbReference type="Proteomes" id="UP000010478">
    <property type="component" value="Chromosome"/>
</dbReference>
<dbReference type="HOGENOM" id="CLU_917776_0_0_3"/>
<feature type="domain" description="Peptidase C-terminal archaeal/bacterial" evidence="1">
    <location>
        <begin position="166"/>
        <end position="237"/>
    </location>
</feature>
<dbReference type="Pfam" id="PF04151">
    <property type="entry name" value="PPC"/>
    <property type="match status" value="2"/>
</dbReference>
<reference evidence="2 3" key="1">
    <citation type="submission" date="2012-05" db="EMBL/GenBank/DDBJ databases">
        <title>Finished chromosome of genome of Oscillatoria sp. PCC 7112.</title>
        <authorList>
            <consortium name="US DOE Joint Genome Institute"/>
            <person name="Gugger M."/>
            <person name="Coursin T."/>
            <person name="Rippka R."/>
            <person name="Tandeau De Marsac N."/>
            <person name="Huntemann M."/>
            <person name="Wei C.-L."/>
            <person name="Han J."/>
            <person name="Detter J.C."/>
            <person name="Han C."/>
            <person name="Tapia R."/>
            <person name="Davenport K."/>
            <person name="Daligault H."/>
            <person name="Erkkila T."/>
            <person name="Gu W."/>
            <person name="Munk A.C.C."/>
            <person name="Teshima H."/>
            <person name="Xu Y."/>
            <person name="Chain P."/>
            <person name="Chen A."/>
            <person name="Krypides N."/>
            <person name="Mavromatis K."/>
            <person name="Markowitz V."/>
            <person name="Szeto E."/>
            <person name="Ivanova N."/>
            <person name="Mikhailova N."/>
            <person name="Ovchinnikova G."/>
            <person name="Pagani I."/>
            <person name="Pati A."/>
            <person name="Goodwin L."/>
            <person name="Peters L."/>
            <person name="Pitluck S."/>
            <person name="Woyke T."/>
            <person name="Kerfeld C."/>
        </authorList>
    </citation>
    <scope>NUCLEOTIDE SEQUENCE [LARGE SCALE GENOMIC DNA]</scope>
    <source>
        <strain evidence="2 3">PCC 7112</strain>
    </source>
</reference>
<evidence type="ECO:0000313" key="2">
    <source>
        <dbReference type="EMBL" id="AFZ09288.1"/>
    </source>
</evidence>